<evidence type="ECO:0000256" key="2">
    <source>
        <dbReference type="ARBA" id="ARBA00010145"/>
    </source>
</evidence>
<feature type="transmembrane region" description="Helical" evidence="8">
    <location>
        <begin position="263"/>
        <end position="282"/>
    </location>
</feature>
<feature type="transmembrane region" description="Helical" evidence="8">
    <location>
        <begin position="131"/>
        <end position="152"/>
    </location>
</feature>
<feature type="transmembrane region" description="Helical" evidence="8">
    <location>
        <begin position="238"/>
        <end position="257"/>
    </location>
</feature>
<organism evidence="9 10">
    <name type="scientific">Vibrio fluvialis</name>
    <dbReference type="NCBI Taxonomy" id="676"/>
    <lineage>
        <taxon>Bacteria</taxon>
        <taxon>Pseudomonadati</taxon>
        <taxon>Pseudomonadota</taxon>
        <taxon>Gammaproteobacteria</taxon>
        <taxon>Vibrionales</taxon>
        <taxon>Vibrionaceae</taxon>
        <taxon>Vibrio</taxon>
    </lineage>
</organism>
<accession>A0ABN4KLH7</accession>
<dbReference type="InterPro" id="IPR038770">
    <property type="entry name" value="Na+/solute_symporter_sf"/>
</dbReference>
<feature type="transmembrane region" description="Helical" evidence="8">
    <location>
        <begin position="38"/>
        <end position="57"/>
    </location>
</feature>
<name>A0ABN4KLH7_VIBFL</name>
<keyword evidence="4" id="KW-1003">Cell membrane</keyword>
<feature type="transmembrane region" description="Helical" evidence="8">
    <location>
        <begin position="204"/>
        <end position="226"/>
    </location>
</feature>
<dbReference type="PANTHER" id="PTHR36838">
    <property type="entry name" value="AUXIN EFFLUX CARRIER FAMILY PROTEIN"/>
    <property type="match status" value="1"/>
</dbReference>
<comment type="similarity">
    <text evidence="2">Belongs to the auxin efflux carrier (TC 2.A.69) family.</text>
</comment>
<reference evidence="10" key="1">
    <citation type="submission" date="2015-12" db="EMBL/GenBank/DDBJ databases">
        <title>FDA dAtabase for Regulatory Grade micrObial Sequences (FDA-ARGOS): Supporting development and validation of Infectious Disease Dx tests.</title>
        <authorList>
            <person name="Hoffmann M."/>
            <person name="Allard M."/>
            <person name="Evans P."/>
            <person name="Brown E."/>
            <person name="Tallon L.J."/>
            <person name="Sadzewicz L."/>
            <person name="Sengamalay N."/>
            <person name="Ott S."/>
            <person name="Godinez A."/>
            <person name="Nagaraj S."/>
            <person name="Vyas G."/>
            <person name="Aluvathingal J."/>
            <person name="Nadendla S."/>
            <person name="Geyer C."/>
            <person name="Sichtig H."/>
        </authorList>
    </citation>
    <scope>NUCLEOTIDE SEQUENCE [LARGE SCALE GENOMIC DNA]</scope>
    <source>
        <strain evidence="10">ATCC 33809</strain>
    </source>
</reference>
<gene>
    <name evidence="9" type="ORF">AL536_10345</name>
</gene>
<feature type="transmembrane region" description="Helical" evidence="8">
    <location>
        <begin position="294"/>
        <end position="318"/>
    </location>
</feature>
<evidence type="ECO:0000256" key="7">
    <source>
        <dbReference type="ARBA" id="ARBA00023136"/>
    </source>
</evidence>
<evidence type="ECO:0000256" key="1">
    <source>
        <dbReference type="ARBA" id="ARBA00004651"/>
    </source>
</evidence>
<evidence type="ECO:0000313" key="10">
    <source>
        <dbReference type="Proteomes" id="UP000057088"/>
    </source>
</evidence>
<dbReference type="EMBL" id="CP014035">
    <property type="protein sequence ID" value="AMF93898.1"/>
    <property type="molecule type" value="Genomic_DNA"/>
</dbReference>
<evidence type="ECO:0000256" key="3">
    <source>
        <dbReference type="ARBA" id="ARBA00022448"/>
    </source>
</evidence>
<dbReference type="PANTHER" id="PTHR36838:SF3">
    <property type="entry name" value="TRANSPORTER AUXIN EFFLUX CARRIER EC FAMILY"/>
    <property type="match status" value="1"/>
</dbReference>
<protein>
    <submittedName>
        <fullName evidence="9">AEC family transporter</fullName>
    </submittedName>
</protein>
<dbReference type="Gene3D" id="1.20.1530.20">
    <property type="match status" value="1"/>
</dbReference>
<sequence>MRKAVLNVLSVVFPIFLVIFLGYLCVRRRLISATSVAEMGRYVMYLALPAVIVKTLIDLPLDDLFNLRYLLAYLLTSVSVMVLGYWLLNKAGAQSKLDSAVMMTGMVVPNSAFVGYPIMLQLMDTPPVSGFAMALIIENLCIMPVCFVLMDYHSITTQTGLRQRLLGVARRTVKNPLLIAIVVGVCGNVLSVPIPDVIRQTLTLLAPSAVSVALFVIGGSLAGVMMKQTRWVPLSLTMLGKLIIHPLVALMLMSWLLPGEPELTMTLVVITAVPMMSIYAIVGELYGRRAFCATAQLTTTAASLVTIPLMLSIAHWWLAAA</sequence>
<keyword evidence="6 8" id="KW-1133">Transmembrane helix</keyword>
<evidence type="ECO:0000256" key="5">
    <source>
        <dbReference type="ARBA" id="ARBA00022692"/>
    </source>
</evidence>
<evidence type="ECO:0000313" key="9">
    <source>
        <dbReference type="EMBL" id="AMF93898.1"/>
    </source>
</evidence>
<feature type="transmembrane region" description="Helical" evidence="8">
    <location>
        <begin position="100"/>
        <end position="119"/>
    </location>
</feature>
<feature type="transmembrane region" description="Helical" evidence="8">
    <location>
        <begin position="173"/>
        <end position="192"/>
    </location>
</feature>
<dbReference type="Pfam" id="PF03547">
    <property type="entry name" value="Mem_trans"/>
    <property type="match status" value="1"/>
</dbReference>
<feature type="transmembrane region" description="Helical" evidence="8">
    <location>
        <begin position="6"/>
        <end position="26"/>
    </location>
</feature>
<feature type="transmembrane region" description="Helical" evidence="8">
    <location>
        <begin position="69"/>
        <end position="88"/>
    </location>
</feature>
<keyword evidence="3" id="KW-0813">Transport</keyword>
<comment type="subcellular location">
    <subcellularLocation>
        <location evidence="1">Cell membrane</location>
        <topology evidence="1">Multi-pass membrane protein</topology>
    </subcellularLocation>
</comment>
<proteinExistence type="inferred from homology"/>
<dbReference type="Proteomes" id="UP000057088">
    <property type="component" value="Chromosome 2"/>
</dbReference>
<dbReference type="InterPro" id="IPR004776">
    <property type="entry name" value="Mem_transp_PIN-like"/>
</dbReference>
<keyword evidence="10" id="KW-1185">Reference proteome</keyword>
<keyword evidence="7 8" id="KW-0472">Membrane</keyword>
<evidence type="ECO:0000256" key="4">
    <source>
        <dbReference type="ARBA" id="ARBA00022475"/>
    </source>
</evidence>
<evidence type="ECO:0000256" key="8">
    <source>
        <dbReference type="SAM" id="Phobius"/>
    </source>
</evidence>
<evidence type="ECO:0000256" key="6">
    <source>
        <dbReference type="ARBA" id="ARBA00022989"/>
    </source>
</evidence>
<keyword evidence="5 8" id="KW-0812">Transmembrane</keyword>